<organism evidence="1 2">
    <name type="scientific">Cystobacter ferrugineus</name>
    <dbReference type="NCBI Taxonomy" id="83449"/>
    <lineage>
        <taxon>Bacteria</taxon>
        <taxon>Pseudomonadati</taxon>
        <taxon>Myxococcota</taxon>
        <taxon>Myxococcia</taxon>
        <taxon>Myxococcales</taxon>
        <taxon>Cystobacterineae</taxon>
        <taxon>Archangiaceae</taxon>
        <taxon>Cystobacter</taxon>
    </lineage>
</organism>
<dbReference type="RefSeq" id="WP_071899055.1">
    <property type="nucleotide sequence ID" value="NZ_MPIN01000003.1"/>
</dbReference>
<evidence type="ECO:0000313" key="2">
    <source>
        <dbReference type="Proteomes" id="UP000182229"/>
    </source>
</evidence>
<dbReference type="STRING" id="83449.BON30_15490"/>
<evidence type="ECO:0008006" key="3">
    <source>
        <dbReference type="Google" id="ProtNLM"/>
    </source>
</evidence>
<dbReference type="OrthoDB" id="5504388at2"/>
<accession>A0A1L9BDT4</accession>
<gene>
    <name evidence="1" type="ORF">BON30_15490</name>
</gene>
<keyword evidence="2" id="KW-1185">Reference proteome</keyword>
<protein>
    <recommendedName>
        <fullName evidence="3">Lipoprotein</fullName>
    </recommendedName>
</protein>
<comment type="caution">
    <text evidence="1">The sequence shown here is derived from an EMBL/GenBank/DDBJ whole genome shotgun (WGS) entry which is preliminary data.</text>
</comment>
<sequence length="209" mass="23614">MRTGLRFGALLLALAGCVTVPPQVGDSAPVSKDERQEEAYQKVLARFSGRDEVYKGFDTILFATATLQTEAFREARLHRQAHFKVLPPERVRENLAQEIAAAAGTHELFLGVYVYDYHYDDFDRPNSIWNVELVTPAGTVRPLSVERVGRADMEMRAYYPYTGVFWVGYRLRFPALFSNGALVIPANAEWVLLRLASTLGKAELRMQTR</sequence>
<reference evidence="2" key="1">
    <citation type="submission" date="2016-11" db="EMBL/GenBank/DDBJ databases">
        <authorList>
            <person name="Shukria A."/>
            <person name="Stevens D.C."/>
        </authorList>
    </citation>
    <scope>NUCLEOTIDE SEQUENCE [LARGE SCALE GENOMIC DNA]</scope>
    <source>
        <strain evidence="2">Cbfe23</strain>
    </source>
</reference>
<name>A0A1L9BDT4_9BACT</name>
<dbReference type="PROSITE" id="PS51257">
    <property type="entry name" value="PROKAR_LIPOPROTEIN"/>
    <property type="match status" value="1"/>
</dbReference>
<dbReference type="AlphaFoldDB" id="A0A1L9BDT4"/>
<dbReference type="Proteomes" id="UP000182229">
    <property type="component" value="Unassembled WGS sequence"/>
</dbReference>
<proteinExistence type="predicted"/>
<evidence type="ECO:0000313" key="1">
    <source>
        <dbReference type="EMBL" id="OJH40421.1"/>
    </source>
</evidence>
<dbReference type="EMBL" id="MPIN01000003">
    <property type="protein sequence ID" value="OJH40421.1"/>
    <property type="molecule type" value="Genomic_DNA"/>
</dbReference>
<reference evidence="1 2" key="2">
    <citation type="submission" date="2016-12" db="EMBL/GenBank/DDBJ databases">
        <title>Draft Genome Sequence of Cystobacter ferrugineus Strain Cbfe23.</title>
        <authorList>
            <person name="Akbar S."/>
            <person name="Dowd S.E."/>
            <person name="Stevens D.C."/>
        </authorList>
    </citation>
    <scope>NUCLEOTIDE SEQUENCE [LARGE SCALE GENOMIC DNA]</scope>
    <source>
        <strain evidence="1 2">Cbfe23</strain>
    </source>
</reference>